<evidence type="ECO:0000313" key="1">
    <source>
        <dbReference type="EMBL" id="EKF51142.1"/>
    </source>
</evidence>
<comment type="caution">
    <text evidence="1">The sequence shown here is derived from an EMBL/GenBank/DDBJ whole genome shotgun (WGS) entry which is preliminary data.</text>
</comment>
<dbReference type="InterPro" id="IPR016024">
    <property type="entry name" value="ARM-type_fold"/>
</dbReference>
<dbReference type="CDD" id="cd07064">
    <property type="entry name" value="AlkD_like_1"/>
    <property type="match status" value="1"/>
</dbReference>
<dbReference type="Pfam" id="PF08713">
    <property type="entry name" value="DNA_alkylation"/>
    <property type="match status" value="1"/>
</dbReference>
<dbReference type="PANTHER" id="PTHR34070:SF1">
    <property type="entry name" value="DNA ALKYLATION REPAIR PROTEIN"/>
    <property type="match status" value="1"/>
</dbReference>
<dbReference type="eggNOG" id="COG4912">
    <property type="taxonomic scope" value="Bacteria"/>
</dbReference>
<dbReference type="EMBL" id="AMQS01000022">
    <property type="protein sequence ID" value="EKF51142.1"/>
    <property type="molecule type" value="Genomic_DNA"/>
</dbReference>
<reference evidence="1 2" key="1">
    <citation type="journal article" date="2012" name="J. Bacteriol.">
        <title>Genome Sequence of the Bacteriocin-Producing Strain Lactococcus garvieae DCC43.</title>
        <authorList>
            <person name="Gabrielsen C."/>
            <person name="Brede D.A."/>
            <person name="Hernandez P.E."/>
            <person name="Nes I.F."/>
            <person name="Diep D.B."/>
        </authorList>
    </citation>
    <scope>NUCLEOTIDE SEQUENCE [LARGE SCALE GENOMIC DNA]</scope>
    <source>
        <strain evidence="1 2">DCC43</strain>
    </source>
</reference>
<dbReference type="Gene3D" id="1.20.1660.10">
    <property type="entry name" value="Hypothetical protein (EF3068)"/>
    <property type="match status" value="1"/>
</dbReference>
<name>K2QCH4_9LACT</name>
<dbReference type="InterPro" id="IPR014825">
    <property type="entry name" value="DNA_alkylation"/>
</dbReference>
<dbReference type="AlphaFoldDB" id="K2QCH4"/>
<evidence type="ECO:0000313" key="2">
    <source>
        <dbReference type="Proteomes" id="UP000006787"/>
    </source>
</evidence>
<dbReference type="Gene3D" id="1.25.40.290">
    <property type="entry name" value="ARM repeat domains"/>
    <property type="match status" value="1"/>
</dbReference>
<proteinExistence type="predicted"/>
<organism evidence="1 2">
    <name type="scientific">Lactococcus garvieae DCC43</name>
    <dbReference type="NCBI Taxonomy" id="1231377"/>
    <lineage>
        <taxon>Bacteria</taxon>
        <taxon>Bacillati</taxon>
        <taxon>Bacillota</taxon>
        <taxon>Bacilli</taxon>
        <taxon>Lactobacillales</taxon>
        <taxon>Streptococcaceae</taxon>
        <taxon>Lactococcus</taxon>
    </lineage>
</organism>
<dbReference type="Proteomes" id="UP000006787">
    <property type="component" value="Unassembled WGS sequence"/>
</dbReference>
<protein>
    <submittedName>
        <fullName evidence="1">DNA alkylation repair enzyme</fullName>
    </submittedName>
</protein>
<dbReference type="PANTHER" id="PTHR34070">
    <property type="entry name" value="ARMADILLO-TYPE FOLD"/>
    <property type="match status" value="1"/>
</dbReference>
<dbReference type="RefSeq" id="WP_003136053.1">
    <property type="nucleotide sequence ID" value="NZ_AMQS01000022.1"/>
</dbReference>
<accession>K2QCH4</accession>
<dbReference type="SUPFAM" id="SSF48371">
    <property type="entry name" value="ARM repeat"/>
    <property type="match status" value="1"/>
</dbReference>
<dbReference type="PATRIC" id="fig|1231377.3.peg.1486"/>
<gene>
    <name evidence="1" type="ORF">C426_1495</name>
</gene>
<sequence length="215" mass="25260">MKIIEEFQTHADIERAAKQEAYLRHQFKFLGLTSPVRRALSKEFLKEKAKEKAIDWSLVDKLWLEEKREFQYLACDYLRQMKKNLTVSDLPKIQQLATEKSWWETVDSLDELVGTILQSDSSAVQIILQWSRHDNFWVRRIAIDCQLGFKESTDKDLLSKVILNNLGSNEFFINKAIGWALRDYSKTNPEWVRAFLSQHSDELSSLSRREAGKYL</sequence>